<organism evidence="2 3">
    <name type="scientific">Clarias magur</name>
    <name type="common">Asian catfish</name>
    <name type="synonym">Macropteronotus magur</name>
    <dbReference type="NCBI Taxonomy" id="1594786"/>
    <lineage>
        <taxon>Eukaryota</taxon>
        <taxon>Metazoa</taxon>
        <taxon>Chordata</taxon>
        <taxon>Craniata</taxon>
        <taxon>Vertebrata</taxon>
        <taxon>Euteleostomi</taxon>
        <taxon>Actinopterygii</taxon>
        <taxon>Neopterygii</taxon>
        <taxon>Teleostei</taxon>
        <taxon>Ostariophysi</taxon>
        <taxon>Siluriformes</taxon>
        <taxon>Clariidae</taxon>
        <taxon>Clarias</taxon>
    </lineage>
</organism>
<protein>
    <submittedName>
        <fullName evidence="2">Small integral membrane protein 13</fullName>
    </submittedName>
</protein>
<evidence type="ECO:0000313" key="2">
    <source>
        <dbReference type="EMBL" id="KAF5901446.1"/>
    </source>
</evidence>
<accession>A0A8J4U9P5</accession>
<dbReference type="Proteomes" id="UP000727407">
    <property type="component" value="Unassembled WGS sequence"/>
</dbReference>
<feature type="non-terminal residue" evidence="2">
    <location>
        <position position="60"/>
    </location>
</feature>
<name>A0A8J4U9P5_CLAMG</name>
<feature type="region of interest" description="Disordered" evidence="1">
    <location>
        <begin position="23"/>
        <end position="60"/>
    </location>
</feature>
<evidence type="ECO:0000313" key="3">
    <source>
        <dbReference type="Proteomes" id="UP000727407"/>
    </source>
</evidence>
<dbReference type="AlphaFoldDB" id="A0A8J4U9P5"/>
<gene>
    <name evidence="2" type="primary">lin-12</name>
    <name evidence="2" type="ORF">DAT39_008830</name>
</gene>
<proteinExistence type="predicted"/>
<dbReference type="EMBL" id="QNUK01000112">
    <property type="protein sequence ID" value="KAF5901446.1"/>
    <property type="molecule type" value="Genomic_DNA"/>
</dbReference>
<evidence type="ECO:0000256" key="1">
    <source>
        <dbReference type="SAM" id="MobiDB-lite"/>
    </source>
</evidence>
<keyword evidence="3" id="KW-1185">Reference proteome</keyword>
<sequence length="60" mass="6208">AYSLSLIQLLQEVSLVCLQPTHSVSPVTSASGALAARGLDPTGSETSEDPLSEPKKVEAK</sequence>
<feature type="non-terminal residue" evidence="2">
    <location>
        <position position="1"/>
    </location>
</feature>
<reference evidence="2" key="1">
    <citation type="submission" date="2020-07" db="EMBL/GenBank/DDBJ databases">
        <title>Clarias magur genome sequencing, assembly and annotation.</title>
        <authorList>
            <person name="Kushwaha B."/>
            <person name="Kumar R."/>
            <person name="Das P."/>
            <person name="Joshi C.G."/>
            <person name="Kumar D."/>
            <person name="Nagpure N.S."/>
            <person name="Pandey M."/>
            <person name="Agarwal S."/>
            <person name="Srivastava S."/>
            <person name="Singh M."/>
            <person name="Sahoo L."/>
            <person name="Jayasankar P."/>
            <person name="Meher P.K."/>
            <person name="Koringa P.G."/>
            <person name="Iquebal M.A."/>
            <person name="Das S.P."/>
            <person name="Bit A."/>
            <person name="Patnaik S."/>
            <person name="Patel N."/>
            <person name="Shah T.M."/>
            <person name="Hinsu A."/>
            <person name="Jena J.K."/>
        </authorList>
    </citation>
    <scope>NUCLEOTIDE SEQUENCE</scope>
    <source>
        <strain evidence="2">CIFAMagur01</strain>
        <tissue evidence="2">Testis</tissue>
    </source>
</reference>
<comment type="caution">
    <text evidence="2">The sequence shown here is derived from an EMBL/GenBank/DDBJ whole genome shotgun (WGS) entry which is preliminary data.</text>
</comment>